<keyword evidence="19" id="KW-1185">Reference proteome</keyword>
<comment type="function">
    <text evidence="17">Ubiquitous transcription factor required for a diverse set of processes. It is a component of the CCR4 complex involved in the control of gene expression.</text>
</comment>
<organism evidence="18 19">
    <name type="scientific">Tripterygium wilfordii</name>
    <name type="common">Thunder God vine</name>
    <dbReference type="NCBI Taxonomy" id="458696"/>
    <lineage>
        <taxon>Eukaryota</taxon>
        <taxon>Viridiplantae</taxon>
        <taxon>Streptophyta</taxon>
        <taxon>Embryophyta</taxon>
        <taxon>Tracheophyta</taxon>
        <taxon>Spermatophyta</taxon>
        <taxon>Magnoliopsida</taxon>
        <taxon>eudicotyledons</taxon>
        <taxon>Gunneridae</taxon>
        <taxon>Pentapetalae</taxon>
        <taxon>rosids</taxon>
        <taxon>fabids</taxon>
        <taxon>Celastrales</taxon>
        <taxon>Celastraceae</taxon>
        <taxon>Tripterygium</taxon>
    </lineage>
</organism>
<dbReference type="GO" id="GO:0003723">
    <property type="term" value="F:RNA binding"/>
    <property type="evidence" value="ECO:0007669"/>
    <property type="project" value="UniProtKB-KW"/>
</dbReference>
<evidence type="ECO:0000256" key="16">
    <source>
        <dbReference type="ARBA" id="ARBA00023242"/>
    </source>
</evidence>
<evidence type="ECO:0000256" key="13">
    <source>
        <dbReference type="ARBA" id="ARBA00022884"/>
    </source>
</evidence>
<dbReference type="AlphaFoldDB" id="A0A7J7D661"/>
<name>A0A7J7D661_TRIWF</name>
<evidence type="ECO:0000256" key="2">
    <source>
        <dbReference type="ARBA" id="ARBA00001968"/>
    </source>
</evidence>
<dbReference type="GO" id="GO:0046872">
    <property type="term" value="F:metal ion binding"/>
    <property type="evidence" value="ECO:0007669"/>
    <property type="project" value="UniProtKB-KW"/>
</dbReference>
<evidence type="ECO:0000256" key="15">
    <source>
        <dbReference type="ARBA" id="ARBA00023163"/>
    </source>
</evidence>
<evidence type="ECO:0000256" key="7">
    <source>
        <dbReference type="ARBA" id="ARBA00012161"/>
    </source>
</evidence>
<keyword evidence="15" id="KW-0804">Transcription</keyword>
<gene>
    <name evidence="18" type="ORF">HS088_TW10G00804</name>
</gene>
<dbReference type="OrthoDB" id="1164111at2759"/>
<evidence type="ECO:0000256" key="9">
    <source>
        <dbReference type="ARBA" id="ARBA00022722"/>
    </source>
</evidence>
<dbReference type="GO" id="GO:0005634">
    <property type="term" value="C:nucleus"/>
    <property type="evidence" value="ECO:0007669"/>
    <property type="project" value="UniProtKB-SubCell"/>
</dbReference>
<dbReference type="EMBL" id="JAAARO010000010">
    <property type="protein sequence ID" value="KAF5741798.1"/>
    <property type="molecule type" value="Genomic_DNA"/>
</dbReference>
<keyword evidence="14" id="KW-0805">Transcription regulation</keyword>
<dbReference type="InterPro" id="IPR006941">
    <property type="entry name" value="RNase_CAF1"/>
</dbReference>
<dbReference type="GO" id="GO:0005737">
    <property type="term" value="C:cytoplasm"/>
    <property type="evidence" value="ECO:0007669"/>
    <property type="project" value="UniProtKB-SubCell"/>
</dbReference>
<evidence type="ECO:0000256" key="5">
    <source>
        <dbReference type="ARBA" id="ARBA00008372"/>
    </source>
</evidence>
<comment type="subunit">
    <text evidence="6">Component of the CCR4-NOT complex, at least composed of CRR4 and CAF1 proteins.</text>
</comment>
<evidence type="ECO:0000256" key="14">
    <source>
        <dbReference type="ARBA" id="ARBA00023015"/>
    </source>
</evidence>
<evidence type="ECO:0000256" key="8">
    <source>
        <dbReference type="ARBA" id="ARBA00022490"/>
    </source>
</evidence>
<dbReference type="SUPFAM" id="SSF53098">
    <property type="entry name" value="Ribonuclease H-like"/>
    <property type="match status" value="1"/>
</dbReference>
<dbReference type="InterPro" id="IPR039637">
    <property type="entry name" value="CNOT7/CNOT8/Pop2"/>
</dbReference>
<dbReference type="EC" id="3.1.13.4" evidence="7"/>
<dbReference type="Pfam" id="PF04857">
    <property type="entry name" value="CAF1"/>
    <property type="match status" value="1"/>
</dbReference>
<keyword evidence="13" id="KW-0694">RNA-binding</keyword>
<comment type="catalytic activity">
    <reaction evidence="1">
        <text>Exonucleolytic cleavage of poly(A) to 5'-AMP.</text>
        <dbReference type="EC" id="3.1.13.4"/>
    </reaction>
</comment>
<dbReference type="Proteomes" id="UP000593562">
    <property type="component" value="Unassembled WGS sequence"/>
</dbReference>
<evidence type="ECO:0000256" key="1">
    <source>
        <dbReference type="ARBA" id="ARBA00001663"/>
    </source>
</evidence>
<evidence type="ECO:0000256" key="12">
    <source>
        <dbReference type="ARBA" id="ARBA00022839"/>
    </source>
</evidence>
<keyword evidence="10" id="KW-0479">Metal-binding</keyword>
<sequence>MAAISILEATSMAEATPKESISTLEPKPVIVKEVWAENLEFELWQIREIIGFYPVVTIDTEFPGTIYKRSSDKNLNNNPPYNYDLMKANVDDLKIIQLGLTLSDFDGNLPSFGSSFSYIWQFNFCDFDIDEDPHDPDSIQLLRHQGIDFEKNKEKGIPSSYFGRLFLRFGILSKVPLTWLTFHGGYDFAYLIKILSGEELPCDLVSFVDQLWYYFGAQVYDLKTVMSRYNFYGGLENLAKKLRVKRVAGRSHQAGSDSLLTMQTFMELKQQCFADEFELTMEKGKWTGFEWELYGLKVVVLLDCHGQVYTICDSDWFDLVLCGGRDWKELNLVDSHGQIVYILGY</sequence>
<dbReference type="InParanoid" id="A0A7J7D661"/>
<comment type="cofactor">
    <cofactor evidence="2">
        <name>a divalent metal cation</name>
        <dbReference type="ChEBI" id="CHEBI:60240"/>
    </cofactor>
</comment>
<dbReference type="GO" id="GO:0030014">
    <property type="term" value="C:CCR4-NOT complex"/>
    <property type="evidence" value="ECO:0007669"/>
    <property type="project" value="InterPro"/>
</dbReference>
<keyword evidence="11" id="KW-0378">Hydrolase</keyword>
<keyword evidence="12" id="KW-0269">Exonuclease</keyword>
<evidence type="ECO:0000256" key="17">
    <source>
        <dbReference type="ARBA" id="ARBA00025148"/>
    </source>
</evidence>
<evidence type="ECO:0000313" key="19">
    <source>
        <dbReference type="Proteomes" id="UP000593562"/>
    </source>
</evidence>
<keyword evidence="8" id="KW-0963">Cytoplasm</keyword>
<comment type="similarity">
    <text evidence="5">Belongs to the CAF1 family.</text>
</comment>
<evidence type="ECO:0000256" key="3">
    <source>
        <dbReference type="ARBA" id="ARBA00004123"/>
    </source>
</evidence>
<accession>A0A7J7D661</accession>
<reference evidence="18 19" key="1">
    <citation type="journal article" date="2020" name="Nat. Commun.">
        <title>Genome of Tripterygium wilfordii and identification of cytochrome P450 involved in triptolide biosynthesis.</title>
        <authorList>
            <person name="Tu L."/>
            <person name="Su P."/>
            <person name="Zhang Z."/>
            <person name="Gao L."/>
            <person name="Wang J."/>
            <person name="Hu T."/>
            <person name="Zhou J."/>
            <person name="Zhang Y."/>
            <person name="Zhao Y."/>
            <person name="Liu Y."/>
            <person name="Song Y."/>
            <person name="Tong Y."/>
            <person name="Lu Y."/>
            <person name="Yang J."/>
            <person name="Xu C."/>
            <person name="Jia M."/>
            <person name="Peters R.J."/>
            <person name="Huang L."/>
            <person name="Gao W."/>
        </authorList>
    </citation>
    <scope>NUCLEOTIDE SEQUENCE [LARGE SCALE GENOMIC DNA]</scope>
    <source>
        <strain evidence="19">cv. XIE 37</strain>
        <tissue evidence="18">Leaf</tissue>
    </source>
</reference>
<evidence type="ECO:0000256" key="4">
    <source>
        <dbReference type="ARBA" id="ARBA00004496"/>
    </source>
</evidence>
<evidence type="ECO:0000256" key="10">
    <source>
        <dbReference type="ARBA" id="ARBA00022723"/>
    </source>
</evidence>
<evidence type="ECO:0000256" key="6">
    <source>
        <dbReference type="ARBA" id="ARBA00011757"/>
    </source>
</evidence>
<dbReference type="Gene3D" id="3.30.420.10">
    <property type="entry name" value="Ribonuclease H-like superfamily/Ribonuclease H"/>
    <property type="match status" value="1"/>
</dbReference>
<keyword evidence="9" id="KW-0540">Nuclease</keyword>
<dbReference type="InterPro" id="IPR012337">
    <property type="entry name" value="RNaseH-like_sf"/>
</dbReference>
<evidence type="ECO:0000256" key="11">
    <source>
        <dbReference type="ARBA" id="ARBA00022801"/>
    </source>
</evidence>
<proteinExistence type="inferred from homology"/>
<dbReference type="PANTHER" id="PTHR10797">
    <property type="entry name" value="CCR4-NOT TRANSCRIPTION COMPLEX SUBUNIT"/>
    <property type="match status" value="1"/>
</dbReference>
<keyword evidence="16" id="KW-0539">Nucleus</keyword>
<dbReference type="InterPro" id="IPR036397">
    <property type="entry name" value="RNaseH_sf"/>
</dbReference>
<comment type="subcellular location">
    <subcellularLocation>
        <location evidence="4">Cytoplasm</location>
    </subcellularLocation>
    <subcellularLocation>
        <location evidence="3">Nucleus</location>
    </subcellularLocation>
</comment>
<evidence type="ECO:0000313" key="18">
    <source>
        <dbReference type="EMBL" id="KAF5741798.1"/>
    </source>
</evidence>
<dbReference type="GO" id="GO:0004535">
    <property type="term" value="F:poly(A)-specific ribonuclease activity"/>
    <property type="evidence" value="ECO:0007669"/>
    <property type="project" value="UniProtKB-EC"/>
</dbReference>
<comment type="caution">
    <text evidence="18">The sequence shown here is derived from an EMBL/GenBank/DDBJ whole genome shotgun (WGS) entry which is preliminary data.</text>
</comment>
<protein>
    <recommendedName>
        <fullName evidence="7">poly(A)-specific ribonuclease</fullName>
        <ecNumber evidence="7">3.1.13.4</ecNumber>
    </recommendedName>
</protein>